<feature type="binding site" evidence="10">
    <location>
        <position position="395"/>
    </location>
    <ligand>
        <name>substrate</name>
    </ligand>
</feature>
<keyword evidence="10" id="KW-0511">Multifunctional enzyme</keyword>
<comment type="subunit">
    <text evidence="3 10">Heterotetramer of two alpha and two beta chains.</text>
</comment>
<comment type="similarity">
    <text evidence="2 10">Belongs to the ArgJ family.</text>
</comment>
<dbReference type="GO" id="GO:0004358">
    <property type="term" value="F:L-glutamate N-acetyltransferase activity, acting on acetyl-L-ornithine as donor"/>
    <property type="evidence" value="ECO:0007669"/>
    <property type="project" value="UniProtKB-UniRule"/>
</dbReference>
<evidence type="ECO:0000256" key="4">
    <source>
        <dbReference type="ARBA" id="ARBA00022490"/>
    </source>
</evidence>
<evidence type="ECO:0000256" key="5">
    <source>
        <dbReference type="ARBA" id="ARBA00022571"/>
    </source>
</evidence>
<dbReference type="Pfam" id="PF01960">
    <property type="entry name" value="ArgJ"/>
    <property type="match status" value="1"/>
</dbReference>
<dbReference type="EC" id="2.3.1.35" evidence="10"/>
<accession>A0A5C5XJ49</accession>
<sequence length="400" mass="42685">MPNSSTYFLPQGFRTAGIHCGIKSNQSARDLAVFLSESDCIAAGVFTTNKVCGAPVQISRERVPGENVRAIVINSGNSNACTGEQGLADARTMTARIAEEINSPAESVLVCSTGVIGVPLPVERICDHVPELFENLGETPEHLQHAAQAMMTTDTFPKIISRYVNLDGGTITLTGVAKGAAMIAPNMATMLGVVMSDVKLTPAQAEDLLPIAVNQSFNCISVEGHTSTSDTVLLMANGQSNVGLDDKGDLAQFQAAVTTLCTDLAHMIIRDAEGAEHFITVDVEGARTFEDAEKIAHEVANDVLVKTAVTGNDPNWGRIVSACGRTGCIESEAEVSLAINNHAVFKKGKPVNFDENVVSKAMKTGEVILDITLNQGNGRWRIWTCDLTSEYVRLNSEYTT</sequence>
<name>A0A5C5XJ49_9PLAN</name>
<evidence type="ECO:0000256" key="7">
    <source>
        <dbReference type="ARBA" id="ARBA00022679"/>
    </source>
</evidence>
<feature type="binding site" evidence="10">
    <location>
        <position position="273"/>
    </location>
    <ligand>
        <name>substrate</name>
    </ligand>
</feature>
<evidence type="ECO:0000313" key="11">
    <source>
        <dbReference type="EMBL" id="TWT61802.1"/>
    </source>
</evidence>
<dbReference type="CDD" id="cd02152">
    <property type="entry name" value="OAT"/>
    <property type="match status" value="1"/>
</dbReference>
<dbReference type="OrthoDB" id="9804242at2"/>
<protein>
    <recommendedName>
        <fullName evidence="10">Arginine biosynthesis bifunctional protein ArgJ</fullName>
    </recommendedName>
    <domain>
        <recommendedName>
            <fullName evidence="10">Glutamate N-acetyltransferase</fullName>
            <ecNumber evidence="10">2.3.1.35</ecNumber>
        </recommendedName>
        <alternativeName>
            <fullName evidence="10">Ornithine acetyltransferase</fullName>
            <shortName evidence="10">OATase</shortName>
        </alternativeName>
        <alternativeName>
            <fullName evidence="10">Ornithine transacetylase</fullName>
        </alternativeName>
    </domain>
    <domain>
        <recommendedName>
            <fullName evidence="10">Amino-acid acetyltransferase</fullName>
            <ecNumber evidence="10">2.3.1.1</ecNumber>
        </recommendedName>
        <alternativeName>
            <fullName evidence="10">N-acetylglutamate synthase</fullName>
            <shortName evidence="10">AGSase</shortName>
        </alternativeName>
    </domain>
    <component>
        <recommendedName>
            <fullName evidence="10">Arginine biosynthesis bifunctional protein ArgJ alpha chain</fullName>
        </recommendedName>
    </component>
    <component>
        <recommendedName>
            <fullName evidence="10">Arginine biosynthesis bifunctional protein ArgJ beta chain</fullName>
        </recommendedName>
    </component>
</protein>
<comment type="caution">
    <text evidence="11">The sequence shown here is derived from an EMBL/GenBank/DDBJ whole genome shotgun (WGS) entry which is preliminary data.</text>
</comment>
<dbReference type="GO" id="GO:0006526">
    <property type="term" value="P:L-arginine biosynthetic process"/>
    <property type="evidence" value="ECO:0007669"/>
    <property type="project" value="UniProtKB-UniRule"/>
</dbReference>
<feature type="binding site" evidence="10">
    <location>
        <position position="400"/>
    </location>
    <ligand>
        <name>substrate</name>
    </ligand>
</feature>
<feature type="chain" id="PRO_5023351938" description="Arginine biosynthesis bifunctional protein ArgJ beta chain" evidence="10">
    <location>
        <begin position="189"/>
        <end position="400"/>
    </location>
</feature>
<feature type="site" description="Cleavage; by autolysis" evidence="10">
    <location>
        <begin position="188"/>
        <end position="189"/>
    </location>
</feature>
<dbReference type="GO" id="GO:0004042">
    <property type="term" value="F:L-glutamate N-acetyltransferase activity"/>
    <property type="evidence" value="ECO:0007669"/>
    <property type="project" value="UniProtKB-UniRule"/>
</dbReference>
<dbReference type="InterPro" id="IPR002813">
    <property type="entry name" value="Arg_biosynth_ArgJ"/>
</dbReference>
<keyword evidence="12" id="KW-1185">Reference proteome</keyword>
<keyword evidence="6 10" id="KW-0028">Amino-acid biosynthesis</keyword>
<dbReference type="RefSeq" id="WP_146503744.1">
    <property type="nucleotide sequence ID" value="NZ_SJPG01000001.1"/>
</dbReference>
<organism evidence="11 12">
    <name type="scientific">Rubinisphaera italica</name>
    <dbReference type="NCBI Taxonomy" id="2527969"/>
    <lineage>
        <taxon>Bacteria</taxon>
        <taxon>Pseudomonadati</taxon>
        <taxon>Planctomycetota</taxon>
        <taxon>Planctomycetia</taxon>
        <taxon>Planctomycetales</taxon>
        <taxon>Planctomycetaceae</taxon>
        <taxon>Rubinisphaera</taxon>
    </lineage>
</organism>
<feature type="binding site" evidence="10">
    <location>
        <position position="189"/>
    </location>
    <ligand>
        <name>substrate</name>
    </ligand>
</feature>
<keyword evidence="5 10" id="KW-0055">Arginine biosynthesis</keyword>
<comment type="catalytic activity">
    <reaction evidence="10">
        <text>L-glutamate + acetyl-CoA = N-acetyl-L-glutamate + CoA + H(+)</text>
        <dbReference type="Rhea" id="RHEA:24292"/>
        <dbReference type="ChEBI" id="CHEBI:15378"/>
        <dbReference type="ChEBI" id="CHEBI:29985"/>
        <dbReference type="ChEBI" id="CHEBI:44337"/>
        <dbReference type="ChEBI" id="CHEBI:57287"/>
        <dbReference type="ChEBI" id="CHEBI:57288"/>
        <dbReference type="EC" id="2.3.1.1"/>
    </reaction>
</comment>
<evidence type="ECO:0000256" key="1">
    <source>
        <dbReference type="ARBA" id="ARBA00004496"/>
    </source>
</evidence>
<dbReference type="AlphaFoldDB" id="A0A5C5XJ49"/>
<evidence type="ECO:0000256" key="8">
    <source>
        <dbReference type="ARBA" id="ARBA00022813"/>
    </source>
</evidence>
<dbReference type="Gene3D" id="3.60.70.12">
    <property type="entry name" value="L-amino peptidase D-ALA esterase/amidase"/>
    <property type="match status" value="1"/>
</dbReference>
<dbReference type="Proteomes" id="UP000316095">
    <property type="component" value="Unassembled WGS sequence"/>
</dbReference>
<keyword evidence="7 10" id="KW-0808">Transferase</keyword>
<dbReference type="NCBIfam" id="NF003802">
    <property type="entry name" value="PRK05388.1"/>
    <property type="match status" value="1"/>
</dbReference>
<dbReference type="InterPro" id="IPR042195">
    <property type="entry name" value="ArgJ_beta_C"/>
</dbReference>
<dbReference type="UniPathway" id="UPA00068">
    <property type="reaction ID" value="UER00106"/>
</dbReference>
<keyword evidence="8 10" id="KW-0068">Autocatalytic cleavage</keyword>
<reference evidence="11 12" key="1">
    <citation type="submission" date="2019-02" db="EMBL/GenBank/DDBJ databases">
        <title>Deep-cultivation of Planctomycetes and their phenomic and genomic characterization uncovers novel biology.</title>
        <authorList>
            <person name="Wiegand S."/>
            <person name="Jogler M."/>
            <person name="Boedeker C."/>
            <person name="Pinto D."/>
            <person name="Vollmers J."/>
            <person name="Rivas-Marin E."/>
            <person name="Kohn T."/>
            <person name="Peeters S.H."/>
            <person name="Heuer A."/>
            <person name="Rast P."/>
            <person name="Oberbeckmann S."/>
            <person name="Bunk B."/>
            <person name="Jeske O."/>
            <person name="Meyerdierks A."/>
            <person name="Storesund J.E."/>
            <person name="Kallscheuer N."/>
            <person name="Luecker S."/>
            <person name="Lage O.M."/>
            <person name="Pohl T."/>
            <person name="Merkel B.J."/>
            <person name="Hornburger P."/>
            <person name="Mueller R.-W."/>
            <person name="Bruemmer F."/>
            <person name="Labrenz M."/>
            <person name="Spormann A.M."/>
            <person name="Op Den Camp H."/>
            <person name="Overmann J."/>
            <person name="Amann R."/>
            <person name="Jetten M.S.M."/>
            <person name="Mascher T."/>
            <person name="Medema M.H."/>
            <person name="Devos D.P."/>
            <person name="Kaster A.-K."/>
            <person name="Ovreas L."/>
            <person name="Rohde M."/>
            <person name="Galperin M.Y."/>
            <person name="Jogler C."/>
        </authorList>
    </citation>
    <scope>NUCLEOTIDE SEQUENCE [LARGE SCALE GENOMIC DNA]</scope>
    <source>
        <strain evidence="11 12">Pan54</strain>
    </source>
</reference>
<keyword evidence="9 10" id="KW-0012">Acyltransferase</keyword>
<evidence type="ECO:0000313" key="12">
    <source>
        <dbReference type="Proteomes" id="UP000316095"/>
    </source>
</evidence>
<comment type="subcellular location">
    <subcellularLocation>
        <location evidence="1 10">Cytoplasm</location>
    </subcellularLocation>
</comment>
<evidence type="ECO:0000256" key="9">
    <source>
        <dbReference type="ARBA" id="ARBA00023315"/>
    </source>
</evidence>
<comment type="catalytic activity">
    <reaction evidence="10">
        <text>N(2)-acetyl-L-ornithine + L-glutamate = N-acetyl-L-glutamate + L-ornithine</text>
        <dbReference type="Rhea" id="RHEA:15349"/>
        <dbReference type="ChEBI" id="CHEBI:29985"/>
        <dbReference type="ChEBI" id="CHEBI:44337"/>
        <dbReference type="ChEBI" id="CHEBI:46911"/>
        <dbReference type="ChEBI" id="CHEBI:57805"/>
        <dbReference type="EC" id="2.3.1.35"/>
    </reaction>
</comment>
<dbReference type="EC" id="2.3.1.1" evidence="10"/>
<dbReference type="PANTHER" id="PTHR23100:SF0">
    <property type="entry name" value="ARGININE BIOSYNTHESIS BIFUNCTIONAL PROTEIN ARGJ, MITOCHONDRIAL"/>
    <property type="match status" value="1"/>
</dbReference>
<dbReference type="FunFam" id="3.60.70.12:FF:000001">
    <property type="entry name" value="Arginine biosynthesis bifunctional protein ArgJ, chloroplastic"/>
    <property type="match status" value="1"/>
</dbReference>
<evidence type="ECO:0000256" key="10">
    <source>
        <dbReference type="HAMAP-Rule" id="MF_01106"/>
    </source>
</evidence>
<comment type="pathway">
    <text evidence="10">Amino-acid biosynthesis; L-arginine biosynthesis; N(2)-acetyl-L-ornithine from L-glutamate: step 1/4.</text>
</comment>
<dbReference type="PANTHER" id="PTHR23100">
    <property type="entry name" value="ARGININE BIOSYNTHESIS BIFUNCTIONAL PROTEIN ARGJ"/>
    <property type="match status" value="1"/>
</dbReference>
<dbReference type="SUPFAM" id="SSF56266">
    <property type="entry name" value="DmpA/ArgJ-like"/>
    <property type="match status" value="1"/>
</dbReference>
<dbReference type="EMBL" id="SJPG01000001">
    <property type="protein sequence ID" value="TWT61802.1"/>
    <property type="molecule type" value="Genomic_DNA"/>
</dbReference>
<dbReference type="InterPro" id="IPR016117">
    <property type="entry name" value="ArgJ-like_dom_sf"/>
</dbReference>
<feature type="chain" id="PRO_5023351939" description="Arginine biosynthesis bifunctional protein ArgJ alpha chain" evidence="10">
    <location>
        <begin position="1"/>
        <end position="188"/>
    </location>
</feature>
<feature type="site" description="Involved in the stabilization of negative charge on the oxyanion by the formation of the oxyanion hole" evidence="10">
    <location>
        <position position="114"/>
    </location>
</feature>
<dbReference type="FunFam" id="3.10.20.340:FF:000003">
    <property type="entry name" value="Arginine biosynthesis bifunctional protein ArgJ"/>
    <property type="match status" value="1"/>
</dbReference>
<evidence type="ECO:0000256" key="6">
    <source>
        <dbReference type="ARBA" id="ARBA00022605"/>
    </source>
</evidence>
<dbReference type="NCBIfam" id="TIGR00120">
    <property type="entry name" value="ArgJ"/>
    <property type="match status" value="1"/>
</dbReference>
<keyword evidence="4 10" id="KW-0963">Cytoplasm</keyword>
<feature type="active site" description="Nucleophile" evidence="10">
    <location>
        <position position="189"/>
    </location>
</feature>
<feature type="binding site" evidence="10">
    <location>
        <position position="178"/>
    </location>
    <ligand>
        <name>substrate</name>
    </ligand>
</feature>
<proteinExistence type="inferred from homology"/>
<feature type="binding site" evidence="10">
    <location>
        <position position="152"/>
    </location>
    <ligand>
        <name>substrate</name>
    </ligand>
</feature>
<dbReference type="HAMAP" id="MF_01106">
    <property type="entry name" value="ArgJ"/>
    <property type="match status" value="1"/>
</dbReference>
<evidence type="ECO:0000256" key="3">
    <source>
        <dbReference type="ARBA" id="ARBA00011475"/>
    </source>
</evidence>
<evidence type="ECO:0000256" key="2">
    <source>
        <dbReference type="ARBA" id="ARBA00006774"/>
    </source>
</evidence>
<gene>
    <name evidence="10 11" type="primary">argJ</name>
    <name evidence="11" type="ORF">Pan54_25390</name>
</gene>
<comment type="pathway">
    <text evidence="10">Amino-acid biosynthesis; L-arginine biosynthesis; L-ornithine and N-acetyl-L-glutamate from L-glutamate and N(2)-acetyl-L-ornithine (cyclic): step 1/1.</text>
</comment>
<dbReference type="GO" id="GO:0006592">
    <property type="term" value="P:ornithine biosynthetic process"/>
    <property type="evidence" value="ECO:0007669"/>
    <property type="project" value="TreeGrafter"/>
</dbReference>
<comment type="function">
    <text evidence="10">Catalyzes two activities which are involved in the cyclic version of arginine biosynthesis: the synthesis of N-acetylglutamate from glutamate and acetyl-CoA as the acetyl donor, and of ornithine by transacetylation between N(2)-acetylornithine and glutamate.</text>
</comment>
<feature type="site" description="Involved in the stabilization of negative charge on the oxyanion by the formation of the oxyanion hole" evidence="10">
    <location>
        <position position="113"/>
    </location>
</feature>
<dbReference type="Gene3D" id="3.10.20.340">
    <property type="entry name" value="ArgJ beta chain, C-terminal domain"/>
    <property type="match status" value="1"/>
</dbReference>
<dbReference type="GO" id="GO:0005737">
    <property type="term" value="C:cytoplasm"/>
    <property type="evidence" value="ECO:0007669"/>
    <property type="project" value="UniProtKB-SubCell"/>
</dbReference>